<comment type="caution">
    <text evidence="1">The sequence shown here is derived from an EMBL/GenBank/DDBJ whole genome shotgun (WGS) entry which is preliminary data.</text>
</comment>
<accession>A0ACC0XC29</accession>
<reference evidence="2" key="1">
    <citation type="journal article" date="2023" name="G3 (Bethesda)">
        <title>Genome assembly and association tests identify interacting loci associated with vigor, precocity, and sex in interspecific pistachio rootstocks.</title>
        <authorList>
            <person name="Palmer W."/>
            <person name="Jacygrad E."/>
            <person name="Sagayaradj S."/>
            <person name="Cavanaugh K."/>
            <person name="Han R."/>
            <person name="Bertier L."/>
            <person name="Beede B."/>
            <person name="Kafkas S."/>
            <person name="Golino D."/>
            <person name="Preece J."/>
            <person name="Michelmore R."/>
        </authorList>
    </citation>
    <scope>NUCLEOTIDE SEQUENCE [LARGE SCALE GENOMIC DNA]</scope>
</reference>
<organism evidence="1 2">
    <name type="scientific">Pistacia integerrima</name>
    <dbReference type="NCBI Taxonomy" id="434235"/>
    <lineage>
        <taxon>Eukaryota</taxon>
        <taxon>Viridiplantae</taxon>
        <taxon>Streptophyta</taxon>
        <taxon>Embryophyta</taxon>
        <taxon>Tracheophyta</taxon>
        <taxon>Spermatophyta</taxon>
        <taxon>Magnoliopsida</taxon>
        <taxon>eudicotyledons</taxon>
        <taxon>Gunneridae</taxon>
        <taxon>Pentapetalae</taxon>
        <taxon>rosids</taxon>
        <taxon>malvids</taxon>
        <taxon>Sapindales</taxon>
        <taxon>Anacardiaceae</taxon>
        <taxon>Pistacia</taxon>
    </lineage>
</organism>
<protein>
    <submittedName>
        <fullName evidence="1">Uncharacterized protein</fullName>
    </submittedName>
</protein>
<dbReference type="EMBL" id="CM047748">
    <property type="protein sequence ID" value="KAJ0014858.1"/>
    <property type="molecule type" value="Genomic_DNA"/>
</dbReference>
<dbReference type="Proteomes" id="UP001163603">
    <property type="component" value="Chromosome 13"/>
</dbReference>
<proteinExistence type="predicted"/>
<gene>
    <name evidence="1" type="ORF">Pint_19825</name>
</gene>
<evidence type="ECO:0000313" key="2">
    <source>
        <dbReference type="Proteomes" id="UP001163603"/>
    </source>
</evidence>
<name>A0ACC0XC29_9ROSI</name>
<keyword evidence="2" id="KW-1185">Reference proteome</keyword>
<evidence type="ECO:0000313" key="1">
    <source>
        <dbReference type="EMBL" id="KAJ0014858.1"/>
    </source>
</evidence>
<sequence>MESDHPDYNGKSTEEASLHELSPPDSPHKSDLFGDQQVNPRIGDEFQVNIPPMITGTEYIQLLMNPTDSNVMFDVSHSFLMGLPIPIAWLHDEINNIDDAARTDESFKCKKSKKGQINIGRRGPKLNASVLCVRLKARKESKPENLEEKIAGRTNLDRLCKCTSYSPVPGLLGDFWSDAEKEIFLLGLMNTIGGQIAGNQEVGNVFTDGKFLLGGGSKNWCLVCLHVFPEESHNSLLEASKSFAEGRTSLDIYVSYLKATVGLSALIESVGIGKGKEDLTSLSMEPVKINQVFPVCPKMPCGKACSSLTSSDIIKFLTGGFRLSKARCNDIFWEAVWPRLLARGWHSEQPKNQGYITSKDYLVFLMPGIKKFSRRKLVKGDHYFDSVSDILNKVASEPKLLELEAEESRVSSFNGEDQWVAEDLSDQDDPSNRQPHCYLKPRTSNCNSEQMKFMVVDSSLVHGGKSSKVRELRFLPVDFKNSSKTTSLSRENKGYFENFLDEHKLGAANIPLNVEKKTSVSEYSKDKFGTGSRNCMKFMVVDTSLLHGGKSSQMRALRSCPVESKTSSYMSCLPRVDEESSSDDSMNESEPNAAERPLNSEPDASNSLLNGDKITNVYNVAFDGASSNEKALNSDTAKKMEICQDQKANKSEEKMSKRIIKHHFSRRAKSGNTNSLGPLIKRRRLTACAKTETIRIIENFSGNQGSKIEPFCASNLPDADYNDVSQVGPSLEKISLLSCSTEGSPEEESCGGIYNGSCFGKEMSQVKNENQQNPLSIDLNHSHIPLDSENGELVKMEVEDSQGTNANGLFLHENEHNLEVQKASVDVEPRRQSTRNRPLTAKALEALACGFLSINKKEKSKEFHSREIPFSTPSRRARSRVKGSSKRSTSGTGIADLKKEEEVNETFIVNKDITSNPIDQFEEKSPYLLGNF</sequence>